<sequence length="756" mass="83172" precursor="true">MLNLFSALLLSAVLPVGESPAALPLPHFPDRFHAFVWRNWQLTPIERMAAATGASPDEIRAVGKSMGLSAPPSISAEQWRRSYVTVIRANWHLLPYDQLLKLLDWSAEELAFTLREDDFLMVKLGNLKPQCETLAYAPPDAATRARAKEIAAILTEAFPERVGQLQEPLFDFVEELSAPVAGEPTLPAAQTAEAPRYCYSYFALYGDPLLDDDLDPYPDGYLARLRASGVNGVWLQGVLPKLTPFPWEPALSAGYETRLKNLAALVARAKRHGIGVYLYLNEPRSMPVEWFDAHPELKGVTEGDYAALCTSHPEVQRYLREGAATIVRSVPDLAGIFTISASENLTSCWSHYQGKSCPRCSGRAPGDVIAEVNALIGEGVRLAGSSTRMIAWDWGWQDQWAEAAIAAMPVENAVMSVSEWSLPIERGGVKATVGEYSISAIGPGPRAERQWKAAKARGMPAFAKLQVGTTWELGSVPYLPAMMNVAEHMGRLRAANVDGVMLGWTLGGYPSPNLETASRVLQGESPAEALQATATRRFGATHVAGVLRAWREFSDGLKQYPYDGGVVYNGPHHVGPANPLWERPTGYRATMVGIPYDDVNGWRGPYSAEILAKQFSLVADGFDRGVSELKAERATADQDEFDDALRREESVGEAAAILFRSAANQTRFVLARDRLATLGPDDDAGPTLQELETLLRAEIELARRLYAVQSSDSRIGFEATNHYFFTPLDLAEKVLNCRDLLDRWLPAERHRLADLR</sequence>
<evidence type="ECO:0000313" key="3">
    <source>
        <dbReference type="Proteomes" id="UP000317909"/>
    </source>
</evidence>
<gene>
    <name evidence="2" type="ORF">I41_14710</name>
</gene>
<dbReference type="RefSeq" id="WP_145431885.1">
    <property type="nucleotide sequence ID" value="NZ_CP036339.1"/>
</dbReference>
<dbReference type="EMBL" id="CP036339">
    <property type="protein sequence ID" value="QDT72299.1"/>
    <property type="molecule type" value="Genomic_DNA"/>
</dbReference>
<dbReference type="OrthoDB" id="2484695at2"/>
<dbReference type="AlphaFoldDB" id="A0A517TVA0"/>
<organism evidence="2 3">
    <name type="scientific">Lacipirellula limnantheis</name>
    <dbReference type="NCBI Taxonomy" id="2528024"/>
    <lineage>
        <taxon>Bacteria</taxon>
        <taxon>Pseudomonadati</taxon>
        <taxon>Planctomycetota</taxon>
        <taxon>Planctomycetia</taxon>
        <taxon>Pirellulales</taxon>
        <taxon>Lacipirellulaceae</taxon>
        <taxon>Lacipirellula</taxon>
    </lineage>
</organism>
<evidence type="ECO:0008006" key="4">
    <source>
        <dbReference type="Google" id="ProtNLM"/>
    </source>
</evidence>
<dbReference type="KEGG" id="llh:I41_14710"/>
<keyword evidence="3" id="KW-1185">Reference proteome</keyword>
<dbReference type="InterPro" id="IPR017853">
    <property type="entry name" value="GH"/>
</dbReference>
<protein>
    <recommendedName>
        <fullName evidence="4">Glycosyl hydrolase-like 10 domain-containing protein</fullName>
    </recommendedName>
</protein>
<reference evidence="2 3" key="1">
    <citation type="submission" date="2019-02" db="EMBL/GenBank/DDBJ databases">
        <title>Deep-cultivation of Planctomycetes and their phenomic and genomic characterization uncovers novel biology.</title>
        <authorList>
            <person name="Wiegand S."/>
            <person name="Jogler M."/>
            <person name="Boedeker C."/>
            <person name="Pinto D."/>
            <person name="Vollmers J."/>
            <person name="Rivas-Marin E."/>
            <person name="Kohn T."/>
            <person name="Peeters S.H."/>
            <person name="Heuer A."/>
            <person name="Rast P."/>
            <person name="Oberbeckmann S."/>
            <person name="Bunk B."/>
            <person name="Jeske O."/>
            <person name="Meyerdierks A."/>
            <person name="Storesund J.E."/>
            <person name="Kallscheuer N."/>
            <person name="Luecker S."/>
            <person name="Lage O.M."/>
            <person name="Pohl T."/>
            <person name="Merkel B.J."/>
            <person name="Hornburger P."/>
            <person name="Mueller R.-W."/>
            <person name="Bruemmer F."/>
            <person name="Labrenz M."/>
            <person name="Spormann A.M."/>
            <person name="Op den Camp H."/>
            <person name="Overmann J."/>
            <person name="Amann R."/>
            <person name="Jetten M.S.M."/>
            <person name="Mascher T."/>
            <person name="Medema M.H."/>
            <person name="Devos D.P."/>
            <person name="Kaster A.-K."/>
            <person name="Ovreas L."/>
            <person name="Rohde M."/>
            <person name="Galperin M.Y."/>
            <person name="Jogler C."/>
        </authorList>
    </citation>
    <scope>NUCLEOTIDE SEQUENCE [LARGE SCALE GENOMIC DNA]</scope>
    <source>
        <strain evidence="2 3">I41</strain>
    </source>
</reference>
<proteinExistence type="predicted"/>
<evidence type="ECO:0000313" key="2">
    <source>
        <dbReference type="EMBL" id="QDT72299.1"/>
    </source>
</evidence>
<dbReference type="Proteomes" id="UP000317909">
    <property type="component" value="Chromosome"/>
</dbReference>
<name>A0A517TVA0_9BACT</name>
<accession>A0A517TVA0</accession>
<feature type="signal peptide" evidence="1">
    <location>
        <begin position="1"/>
        <end position="21"/>
    </location>
</feature>
<evidence type="ECO:0000256" key="1">
    <source>
        <dbReference type="SAM" id="SignalP"/>
    </source>
</evidence>
<dbReference type="SUPFAM" id="SSF51445">
    <property type="entry name" value="(Trans)glycosidases"/>
    <property type="match status" value="1"/>
</dbReference>
<feature type="chain" id="PRO_5022036118" description="Glycosyl hydrolase-like 10 domain-containing protein" evidence="1">
    <location>
        <begin position="22"/>
        <end position="756"/>
    </location>
</feature>
<keyword evidence="1" id="KW-0732">Signal</keyword>